<evidence type="ECO:0000313" key="7">
    <source>
        <dbReference type="Proteomes" id="UP000615796"/>
    </source>
</evidence>
<accession>A0A9X0R755</accession>
<dbReference type="GO" id="GO:0003700">
    <property type="term" value="F:DNA-binding transcription factor activity"/>
    <property type="evidence" value="ECO:0007669"/>
    <property type="project" value="InterPro"/>
</dbReference>
<dbReference type="InterPro" id="IPR015943">
    <property type="entry name" value="WD40/YVTN_repeat-like_dom_sf"/>
</dbReference>
<keyword evidence="3" id="KW-0804">Transcription</keyword>
<dbReference type="InterPro" id="IPR020449">
    <property type="entry name" value="Tscrpt_reg_AraC-type_HTH"/>
</dbReference>
<dbReference type="InterPro" id="IPR011110">
    <property type="entry name" value="Reg_prop"/>
</dbReference>
<dbReference type="PRINTS" id="PR00032">
    <property type="entry name" value="HTHARAC"/>
</dbReference>
<dbReference type="Gene3D" id="2.130.10.10">
    <property type="entry name" value="YVTN repeat-like/Quinoprotein amine dehydrogenase"/>
    <property type="match status" value="2"/>
</dbReference>
<proteinExistence type="predicted"/>
<feature type="signal peptide" evidence="4">
    <location>
        <begin position="1"/>
        <end position="21"/>
    </location>
</feature>
<dbReference type="SUPFAM" id="SSF46689">
    <property type="entry name" value="Homeodomain-like"/>
    <property type="match status" value="1"/>
</dbReference>
<evidence type="ECO:0000256" key="2">
    <source>
        <dbReference type="ARBA" id="ARBA00023125"/>
    </source>
</evidence>
<reference evidence="6" key="1">
    <citation type="submission" date="2020-08" db="EMBL/GenBank/DDBJ databases">
        <title>Genome Sequencing and Pan-Genome Analysis of Migratory bird Vibrio Strains, Inner Mongolia.</title>
        <authorList>
            <person name="Zheng L."/>
        </authorList>
    </citation>
    <scope>NUCLEOTIDE SEQUENCE</scope>
    <source>
        <strain evidence="6">M13F</strain>
    </source>
</reference>
<dbReference type="InterPro" id="IPR018060">
    <property type="entry name" value="HTH_AraC"/>
</dbReference>
<evidence type="ECO:0000313" key="6">
    <source>
        <dbReference type="EMBL" id="MBC5850837.1"/>
    </source>
</evidence>
<feature type="chain" id="PRO_5040727771" evidence="4">
    <location>
        <begin position="22"/>
        <end position="1106"/>
    </location>
</feature>
<evidence type="ECO:0000256" key="4">
    <source>
        <dbReference type="SAM" id="SignalP"/>
    </source>
</evidence>
<keyword evidence="7" id="KW-1185">Reference proteome</keyword>
<keyword evidence="2" id="KW-0238">DNA-binding</keyword>
<organism evidence="6 7">
    <name type="scientific">Vibrio metschnikovii</name>
    <dbReference type="NCBI Taxonomy" id="28172"/>
    <lineage>
        <taxon>Bacteria</taxon>
        <taxon>Pseudomonadati</taxon>
        <taxon>Pseudomonadota</taxon>
        <taxon>Gammaproteobacteria</taxon>
        <taxon>Vibrionales</taxon>
        <taxon>Vibrionaceae</taxon>
        <taxon>Vibrio</taxon>
    </lineage>
</organism>
<dbReference type="EMBL" id="JACRUP010000003">
    <property type="protein sequence ID" value="MBC5850837.1"/>
    <property type="molecule type" value="Genomic_DNA"/>
</dbReference>
<comment type="caution">
    <text evidence="6">The sequence shown here is derived from an EMBL/GenBank/DDBJ whole genome shotgun (WGS) entry which is preliminary data.</text>
</comment>
<keyword evidence="4" id="KW-0732">Signal</keyword>
<gene>
    <name evidence="6" type="ORF">H8Q88_07650</name>
</gene>
<feature type="domain" description="HTH araC/xylS-type" evidence="5">
    <location>
        <begin position="1006"/>
        <end position="1104"/>
    </location>
</feature>
<dbReference type="Gene3D" id="1.10.10.60">
    <property type="entry name" value="Homeodomain-like"/>
    <property type="match status" value="1"/>
</dbReference>
<evidence type="ECO:0000256" key="3">
    <source>
        <dbReference type="ARBA" id="ARBA00023163"/>
    </source>
</evidence>
<dbReference type="GO" id="GO:0043565">
    <property type="term" value="F:sequence-specific DNA binding"/>
    <property type="evidence" value="ECO:0007669"/>
    <property type="project" value="InterPro"/>
</dbReference>
<evidence type="ECO:0000259" key="5">
    <source>
        <dbReference type="PROSITE" id="PS01124"/>
    </source>
</evidence>
<dbReference type="PANTHER" id="PTHR43280:SF28">
    <property type="entry name" value="HTH-TYPE TRANSCRIPTIONAL ACTIVATOR RHAS"/>
    <property type="match status" value="1"/>
</dbReference>
<dbReference type="PROSITE" id="PS00041">
    <property type="entry name" value="HTH_ARAC_FAMILY_1"/>
    <property type="match status" value="1"/>
</dbReference>
<dbReference type="Pfam" id="PF07494">
    <property type="entry name" value="Reg_prop"/>
    <property type="match status" value="1"/>
</dbReference>
<name>A0A9X0R755_VIBME</name>
<dbReference type="Proteomes" id="UP000615796">
    <property type="component" value="Unassembled WGS sequence"/>
</dbReference>
<dbReference type="InterPro" id="IPR018062">
    <property type="entry name" value="HTH_AraC-typ_CS"/>
</dbReference>
<keyword evidence="1" id="KW-0805">Transcription regulation</keyword>
<dbReference type="SUPFAM" id="SSF101898">
    <property type="entry name" value="NHL repeat"/>
    <property type="match status" value="1"/>
</dbReference>
<dbReference type="SMART" id="SM00342">
    <property type="entry name" value="HTH_ARAC"/>
    <property type="match status" value="1"/>
</dbReference>
<dbReference type="PROSITE" id="PS01124">
    <property type="entry name" value="HTH_ARAC_FAMILY_2"/>
    <property type="match status" value="1"/>
</dbReference>
<dbReference type="AlphaFoldDB" id="A0A9X0R755"/>
<evidence type="ECO:0000256" key="1">
    <source>
        <dbReference type="ARBA" id="ARBA00023015"/>
    </source>
</evidence>
<protein>
    <submittedName>
        <fullName evidence="6">Helix-turn-helix domain-containing protein</fullName>
    </submittedName>
</protein>
<dbReference type="PANTHER" id="PTHR43280">
    <property type="entry name" value="ARAC-FAMILY TRANSCRIPTIONAL REGULATOR"/>
    <property type="match status" value="1"/>
</dbReference>
<dbReference type="SUPFAM" id="SSF82171">
    <property type="entry name" value="DPP6 N-terminal domain-like"/>
    <property type="match status" value="1"/>
</dbReference>
<dbReference type="Pfam" id="PF12833">
    <property type="entry name" value="HTH_18"/>
    <property type="match status" value="1"/>
</dbReference>
<sequence length="1106" mass="125280">MQHIILLIFSIFSWSLLPAHARDSAPAVFYPLPTLVQGKTFIAQNLFLGDEGGLWIHDVHGNVMFFDGQTMLPKQGSLFRDKQQQLAYAQGRFWTFIDNELYQTRPGSESELVLSLTPGVSIEKIGASNGYIWLSDGAYFYTYHLQTKQLKIYSLAKLYQLNQASQVHINDAELVHYKWVLATNVGTYISEAQAFSHIRPSGKNPVQTLYFSPQKNHLLVGTHKGALLIDIFHSEYPLKKIGDGQVFAIIEAEGEYWIGSDKGLFVYSLATEKTTQLISNEQGPYGLPEGRIYALANDQHGGIWIATHQGVRYFSLFSQKFTRYLADDITHERLNSKLKRLRPMPSSNQYLMVTQDGLYLFDGHQQGKKSRVYSGQVNDVLLLDDQLWIASEQGLILRSFKQHRDQPEPLPFILRHSPIQHLTVDNEGRLWGVSNNQLWSYHPDSQHYTDFGHNWLLDNKQDRAVTALYSSSEHGLLIGTRHGIYTLKNGQITYDKRTANYGTNLGISETATGEVWFVSERGVFRRLNDQLSLFTVPLIDDNIRLKCLVNSGQGMWLASSKGLTLYHADGSIDKHFGSPHGLINNELESGVCSASYTQEQILFSSMFGLLTIQTTPLANAEPPHSSLIFSQVSVNYQPIQIGGADLVPLNVAYGQTISFQFGALPDARGQTLEFSLNNEPWQRFEGPQLTLDHLLPGHYTLSLRHIGEERADKTLNFQVLKPWYFSHWAIVGYASSLLLVGGLLTGWRSRVMDRVNQDLKQQIADKTRQLQQQSKMLLSHNLLLRKQIQIRHLWLERWQRQNQLLLKQLSVQTHQHHSPEITALIDQLTEQIVQIGAFNSSGESMTISCSLSLVLETVLHGWHGEFARANIKIDYHPSDLLPDVLVKQAGLDVIFNALLSDALKRLYAHQTLTIETIEREGHVVVLIKDYGSASGLLDKLMVISNGNVQFSLDELVALSGGNLSIHSSSERNLIELMWPQVISVESTPASPLSAKQQSDSELEWLRKLNHIVTERYADAEFTTSDIAKRMYLSERSLQRRMKYLTGKTFKEYLTEYRLEQACSLLMSGEKVAQVAFLCGFNDPSYFSQRFKHQYGLSPSQFAEESQ</sequence>
<dbReference type="RefSeq" id="WP_187025777.1">
    <property type="nucleotide sequence ID" value="NZ_JACRUP010000003.1"/>
</dbReference>
<dbReference type="InterPro" id="IPR009057">
    <property type="entry name" value="Homeodomain-like_sf"/>
</dbReference>